<dbReference type="InterPro" id="IPR029044">
    <property type="entry name" value="Nucleotide-diphossugar_trans"/>
</dbReference>
<accession>A0ABW4XBP1</accession>
<reference evidence="3" key="1">
    <citation type="journal article" date="2019" name="Int. J. Syst. Evol. Microbiol.">
        <title>The Global Catalogue of Microorganisms (GCM) 10K type strain sequencing project: providing services to taxonomists for standard genome sequencing and annotation.</title>
        <authorList>
            <consortium name="The Broad Institute Genomics Platform"/>
            <consortium name="The Broad Institute Genome Sequencing Center for Infectious Disease"/>
            <person name="Wu L."/>
            <person name="Ma J."/>
        </authorList>
    </citation>
    <scope>NUCLEOTIDE SEQUENCE [LARGE SCALE GENOMIC DNA]</scope>
    <source>
        <strain evidence="3">JCM 3338</strain>
    </source>
</reference>
<organism evidence="2 3">
    <name type="scientific">Blastococcus deserti</name>
    <dbReference type="NCBI Taxonomy" id="2259033"/>
    <lineage>
        <taxon>Bacteria</taxon>
        <taxon>Bacillati</taxon>
        <taxon>Actinomycetota</taxon>
        <taxon>Actinomycetes</taxon>
        <taxon>Geodermatophilales</taxon>
        <taxon>Geodermatophilaceae</taxon>
        <taxon>Blastococcus</taxon>
    </lineage>
</organism>
<feature type="domain" description="Glycosyltransferase 2-like" evidence="1">
    <location>
        <begin position="77"/>
        <end position="190"/>
    </location>
</feature>
<evidence type="ECO:0000259" key="1">
    <source>
        <dbReference type="Pfam" id="PF00535"/>
    </source>
</evidence>
<dbReference type="RefSeq" id="WP_376874579.1">
    <property type="nucleotide sequence ID" value="NZ_JBHUHP010000009.1"/>
</dbReference>
<dbReference type="InterPro" id="IPR050834">
    <property type="entry name" value="Glycosyltransf_2"/>
</dbReference>
<dbReference type="Pfam" id="PF00535">
    <property type="entry name" value="Glycos_transf_2"/>
    <property type="match status" value="1"/>
</dbReference>
<dbReference type="PANTHER" id="PTHR43685:SF2">
    <property type="entry name" value="GLYCOSYLTRANSFERASE 2-LIKE DOMAIN-CONTAINING PROTEIN"/>
    <property type="match status" value="1"/>
</dbReference>
<sequence>MTTHQAPTAGRRAQRGRASRLVRDWLRDRFGIWPLHEARNRALMAPGTWRVRRFEDAEVAALLARHGRLGPSLVTTVIPTFRRPELLLRAVESALAQTVEDNLLLVVDDGGGLPPLPDHPRLRAVSLSRNSAVLGVVRNVGIRLSSSTYVAFLDDDNEWRPDHLAVALDRLEAGADLVYTALERRRSDGTVLDLLGAEYDRRLLADGDNYVDINAVVVRRAPDVLFSRIPRVKATLPKEDWEFVHRLSATRAPVFEPVPTVRYLVNDGSYYTDWTG</sequence>
<keyword evidence="3" id="KW-1185">Reference proteome</keyword>
<comment type="caution">
    <text evidence="2">The sequence shown here is derived from an EMBL/GenBank/DDBJ whole genome shotgun (WGS) entry which is preliminary data.</text>
</comment>
<dbReference type="PANTHER" id="PTHR43685">
    <property type="entry name" value="GLYCOSYLTRANSFERASE"/>
    <property type="match status" value="1"/>
</dbReference>
<protein>
    <submittedName>
        <fullName evidence="2">Glycosyltransferase family 2 protein</fullName>
    </submittedName>
</protein>
<dbReference type="Gene3D" id="3.90.550.10">
    <property type="entry name" value="Spore Coat Polysaccharide Biosynthesis Protein SpsA, Chain A"/>
    <property type="match status" value="1"/>
</dbReference>
<gene>
    <name evidence="2" type="ORF">ACFSHS_09780</name>
</gene>
<dbReference type="EMBL" id="JBHUHP010000009">
    <property type="protein sequence ID" value="MFD2091858.1"/>
    <property type="molecule type" value="Genomic_DNA"/>
</dbReference>
<evidence type="ECO:0000313" key="2">
    <source>
        <dbReference type="EMBL" id="MFD2091858.1"/>
    </source>
</evidence>
<name>A0ABW4XBP1_9ACTN</name>
<dbReference type="CDD" id="cd00761">
    <property type="entry name" value="Glyco_tranf_GTA_type"/>
    <property type="match status" value="1"/>
</dbReference>
<dbReference type="InterPro" id="IPR001173">
    <property type="entry name" value="Glyco_trans_2-like"/>
</dbReference>
<dbReference type="SUPFAM" id="SSF53448">
    <property type="entry name" value="Nucleotide-diphospho-sugar transferases"/>
    <property type="match status" value="1"/>
</dbReference>
<proteinExistence type="predicted"/>
<dbReference type="Proteomes" id="UP001597402">
    <property type="component" value="Unassembled WGS sequence"/>
</dbReference>
<evidence type="ECO:0000313" key="3">
    <source>
        <dbReference type="Proteomes" id="UP001597402"/>
    </source>
</evidence>